<dbReference type="Proteomes" id="UP000291343">
    <property type="component" value="Unassembled WGS sequence"/>
</dbReference>
<dbReference type="Gene3D" id="3.90.1150.10">
    <property type="entry name" value="Aspartate Aminotransferase, domain 1"/>
    <property type="match status" value="1"/>
</dbReference>
<proteinExistence type="inferred from homology"/>
<name>A0A482WWA5_LAOST</name>
<evidence type="ECO:0000256" key="2">
    <source>
        <dbReference type="ARBA" id="ARBA00009533"/>
    </source>
</evidence>
<evidence type="ECO:0000256" key="1">
    <source>
        <dbReference type="ARBA" id="ARBA00001933"/>
    </source>
</evidence>
<dbReference type="PRINTS" id="PR00800">
    <property type="entry name" value="YHDCRBOXLASE"/>
</dbReference>
<evidence type="ECO:0000256" key="3">
    <source>
        <dbReference type="ARBA" id="ARBA00022898"/>
    </source>
</evidence>
<dbReference type="PANTHER" id="PTHR11999:SF76">
    <property type="entry name" value="FI02861P"/>
    <property type="match status" value="1"/>
</dbReference>
<feature type="modified residue" description="N6-(pyridoxal phosphate)lysine" evidence="5">
    <location>
        <position position="321"/>
    </location>
</feature>
<comment type="caution">
    <text evidence="7">The sequence shown here is derived from an EMBL/GenBank/DDBJ whole genome shotgun (WGS) entry which is preliminary data.</text>
</comment>
<dbReference type="OrthoDB" id="639767at2759"/>
<dbReference type="PANTHER" id="PTHR11999">
    <property type="entry name" value="GROUP II PYRIDOXAL-5-PHOSPHATE DECARBOXYLASE"/>
    <property type="match status" value="1"/>
</dbReference>
<dbReference type="Gene3D" id="3.40.640.10">
    <property type="entry name" value="Type I PLP-dependent aspartate aminotransferase-like (Major domain)"/>
    <property type="match status" value="1"/>
</dbReference>
<dbReference type="InterPro" id="IPR002129">
    <property type="entry name" value="PyrdxlP-dep_de-COase"/>
</dbReference>
<protein>
    <recommendedName>
        <fullName evidence="9">Aromatic-L-amino-acid decarboxylase</fullName>
    </recommendedName>
</protein>
<dbReference type="EMBL" id="QKKF02024545">
    <property type="protein sequence ID" value="RZF37431.1"/>
    <property type="molecule type" value="Genomic_DNA"/>
</dbReference>
<evidence type="ECO:0000313" key="7">
    <source>
        <dbReference type="EMBL" id="RZF37431.1"/>
    </source>
</evidence>
<dbReference type="SUPFAM" id="SSF53383">
    <property type="entry name" value="PLP-dependent transferases"/>
    <property type="match status" value="1"/>
</dbReference>
<dbReference type="InterPro" id="IPR015421">
    <property type="entry name" value="PyrdxlP-dep_Trfase_major"/>
</dbReference>
<comment type="cofactor">
    <cofactor evidence="1 5 6">
        <name>pyridoxal 5'-phosphate</name>
        <dbReference type="ChEBI" id="CHEBI:597326"/>
    </cofactor>
</comment>
<dbReference type="InterPro" id="IPR010977">
    <property type="entry name" value="Aromatic_deC"/>
</dbReference>
<dbReference type="AlphaFoldDB" id="A0A482WWA5"/>
<dbReference type="Gene3D" id="1.20.1340.10">
    <property type="entry name" value="dopa decarboxylase, N-terminal domain"/>
    <property type="match status" value="1"/>
</dbReference>
<dbReference type="SMR" id="A0A482WWA5"/>
<comment type="similarity">
    <text evidence="2 6">Belongs to the group II decarboxylase family.</text>
</comment>
<evidence type="ECO:0000256" key="4">
    <source>
        <dbReference type="ARBA" id="ARBA00023239"/>
    </source>
</evidence>
<dbReference type="GO" id="GO:0005737">
    <property type="term" value="C:cytoplasm"/>
    <property type="evidence" value="ECO:0007669"/>
    <property type="project" value="TreeGrafter"/>
</dbReference>
<dbReference type="InterPro" id="IPR015422">
    <property type="entry name" value="PyrdxlP-dep_Trfase_small"/>
</dbReference>
<keyword evidence="8" id="KW-1185">Reference proteome</keyword>
<dbReference type="GO" id="GO:0019752">
    <property type="term" value="P:carboxylic acid metabolic process"/>
    <property type="evidence" value="ECO:0007669"/>
    <property type="project" value="InterPro"/>
</dbReference>
<gene>
    <name evidence="7" type="ORF">LSTR_LSTR014736</name>
</gene>
<dbReference type="STRING" id="195883.A0A482WWA5"/>
<accession>A0A482WWA5</accession>
<dbReference type="InParanoid" id="A0A482WWA5"/>
<keyword evidence="3 5" id="KW-0663">Pyridoxal phosphate</keyword>
<dbReference type="GO" id="GO:0030170">
    <property type="term" value="F:pyridoxal phosphate binding"/>
    <property type="evidence" value="ECO:0007669"/>
    <property type="project" value="InterPro"/>
</dbReference>
<dbReference type="GO" id="GO:0006520">
    <property type="term" value="P:amino acid metabolic process"/>
    <property type="evidence" value="ECO:0007669"/>
    <property type="project" value="InterPro"/>
</dbReference>
<reference evidence="7 8" key="1">
    <citation type="journal article" date="2017" name="Gigascience">
        <title>Genome sequence of the small brown planthopper, Laodelphax striatellus.</title>
        <authorList>
            <person name="Zhu J."/>
            <person name="Jiang F."/>
            <person name="Wang X."/>
            <person name="Yang P."/>
            <person name="Bao Y."/>
            <person name="Zhao W."/>
            <person name="Wang W."/>
            <person name="Lu H."/>
            <person name="Wang Q."/>
            <person name="Cui N."/>
            <person name="Li J."/>
            <person name="Chen X."/>
            <person name="Luo L."/>
            <person name="Yu J."/>
            <person name="Kang L."/>
            <person name="Cui F."/>
        </authorList>
    </citation>
    <scope>NUCLEOTIDE SEQUENCE [LARGE SCALE GENOMIC DNA]</scope>
    <source>
        <strain evidence="7">Lst14</strain>
    </source>
</reference>
<dbReference type="InterPro" id="IPR015424">
    <property type="entry name" value="PyrdxlP-dep_Trfase"/>
</dbReference>
<keyword evidence="4 6" id="KW-0456">Lyase</keyword>
<dbReference type="GO" id="GO:0016831">
    <property type="term" value="F:carboxy-lyase activity"/>
    <property type="evidence" value="ECO:0007669"/>
    <property type="project" value="InterPro"/>
</dbReference>
<evidence type="ECO:0008006" key="9">
    <source>
        <dbReference type="Google" id="ProtNLM"/>
    </source>
</evidence>
<evidence type="ECO:0000256" key="5">
    <source>
        <dbReference type="PIRSR" id="PIRSR602129-50"/>
    </source>
</evidence>
<organism evidence="7 8">
    <name type="scientific">Laodelphax striatellus</name>
    <name type="common">Small brown planthopper</name>
    <name type="synonym">Delphax striatella</name>
    <dbReference type="NCBI Taxonomy" id="195883"/>
    <lineage>
        <taxon>Eukaryota</taxon>
        <taxon>Metazoa</taxon>
        <taxon>Ecdysozoa</taxon>
        <taxon>Arthropoda</taxon>
        <taxon>Hexapoda</taxon>
        <taxon>Insecta</taxon>
        <taxon>Pterygota</taxon>
        <taxon>Neoptera</taxon>
        <taxon>Paraneoptera</taxon>
        <taxon>Hemiptera</taxon>
        <taxon>Auchenorrhyncha</taxon>
        <taxon>Fulgoroidea</taxon>
        <taxon>Delphacidae</taxon>
        <taxon>Criomorphinae</taxon>
        <taxon>Laodelphax</taxon>
    </lineage>
</organism>
<evidence type="ECO:0000313" key="8">
    <source>
        <dbReference type="Proteomes" id="UP000291343"/>
    </source>
</evidence>
<sequence length="540" mass="62069">MLSQYKPGMDGEEFRLRAKEVVDYMVNYQNTMKDRDVGPSLNILKTKVADLKKFIPPSPPMEGGESFKNIMSDVDSLIVPRLLVWDHPQFFAYFATGNSYPTILADMLSDIYNNIGFSWSSGPAVTELEMIMMDWWAQATNLPTHFLFQTHGGKGGGVIQCSSSDAAFMSIVSARERALEFLQKTYSGEYIEKYQLIKKLVGYTNRESHSCVQKGANLALVRLRVLTPNDNNQITGEILERAIAQDVRRGLVPFFVSAIIGTTGTTAYDNIWEIGAVCKRNPLIWLHVDCAYAGGSFVCEEFQYLYGPLDYADSMNMNANKWMLICYDCTGHWVRDRYTYTQGLVITPVYLSNEIPGIIDYRHWQIQLSRRFRSLKLWLMFRITGVKMLREYIRNHVRLAKYFEELILRDKRFEITSEVHLALVCTRLVGDDILTQHLVAFINALGKLHVTPAKDQGQYIMRLCVNYEFATKEHIEFGWKHIQECATEVINLQKQFPDLLPSRRMSYTVPVNQSRLQALNQLTRDMADPIPVDDETWNVE</sequence>
<evidence type="ECO:0000256" key="6">
    <source>
        <dbReference type="RuleBase" id="RU000382"/>
    </source>
</evidence>
<dbReference type="Pfam" id="PF00282">
    <property type="entry name" value="Pyridoxal_deC"/>
    <property type="match status" value="1"/>
</dbReference>